<feature type="domain" description="HTH luxR-type" evidence="2">
    <location>
        <begin position="841"/>
        <end position="906"/>
    </location>
</feature>
<dbReference type="InterPro" id="IPR000792">
    <property type="entry name" value="Tscrpt_reg_LuxR_C"/>
</dbReference>
<proteinExistence type="predicted"/>
<reference evidence="4" key="1">
    <citation type="journal article" date="2019" name="Int. J. Syst. Evol. Microbiol.">
        <title>The Global Catalogue of Microorganisms (GCM) 10K type strain sequencing project: providing services to taxonomists for standard genome sequencing and annotation.</title>
        <authorList>
            <consortium name="The Broad Institute Genomics Platform"/>
            <consortium name="The Broad Institute Genome Sequencing Center for Infectious Disease"/>
            <person name="Wu L."/>
            <person name="Ma J."/>
        </authorList>
    </citation>
    <scope>NUCLEOTIDE SEQUENCE [LARGE SCALE GENOMIC DNA]</scope>
    <source>
        <strain evidence="4">JCM 16702</strain>
    </source>
</reference>
<dbReference type="InterPro" id="IPR049945">
    <property type="entry name" value="AAA_22"/>
</dbReference>
<organism evidence="3 4">
    <name type="scientific">Actinomadura miaoliensis</name>
    <dbReference type="NCBI Taxonomy" id="430685"/>
    <lineage>
        <taxon>Bacteria</taxon>
        <taxon>Bacillati</taxon>
        <taxon>Actinomycetota</taxon>
        <taxon>Actinomycetes</taxon>
        <taxon>Streptosporangiales</taxon>
        <taxon>Thermomonosporaceae</taxon>
        <taxon>Actinomadura</taxon>
    </lineage>
</organism>
<dbReference type="SMART" id="SM00421">
    <property type="entry name" value="HTH_LUXR"/>
    <property type="match status" value="1"/>
</dbReference>
<evidence type="ECO:0000259" key="2">
    <source>
        <dbReference type="PROSITE" id="PS50043"/>
    </source>
</evidence>
<gene>
    <name evidence="3" type="ORF">GCM10022214_76670</name>
</gene>
<dbReference type="InterPro" id="IPR036388">
    <property type="entry name" value="WH-like_DNA-bd_sf"/>
</dbReference>
<comment type="caution">
    <text evidence="3">The sequence shown here is derived from an EMBL/GenBank/DDBJ whole genome shotgun (WGS) entry which is preliminary data.</text>
</comment>
<sequence>MDGAAHAIVGPGSRIGPASCRSGVSLIRCGGWIGGAPPGPGASGYGAAAGDPASSVVVRSPVRNWPHGGSASDETDFATGRRRTHYDHEPFGVPAPAAGRRGRAERVTERIADGWRDGYVPAELNGFIGRRELLSSAKARLADPDVRLLSLTGAGGTGKTRLAMRLASEARRAYPDGAWWVDLASHTDPTTVGRVILDALPIDDVSARETGEILTAALSRRAALLVLDNCEHLIRTLAPLVVRLLRDCPALRIIATSRVPLRCAGEHLIDVPPLSVPAVPDRAVATEYEAVRLFAARACAARADFALTPRNAADVARLVAMLDGIPLAIELAAPLVRVMSVAEIVSMLSDFRLRTLTADVNAPARHRTLWDSFEWSYQLCSPAERLLWPRLAVFAGGFTMDAAAAVAAGGELDAGQVPMLIGELAAKSIVVPDTDAIPTRYTMLATVREYGLARLGSRTGDPPKPKHRRPTPPPGEETAAYRRLSAYLLDRAEWCSRNWYGPDETRYLWEARQDLPNQRAVLERCATATTLEEAEVGARLASALTALRLWFFGGTLGEGMRTLLRAEKALADNSAAAPLRLTVLAQAGWIALCLGDEINAETLLRRCDALAPAVSGSGEAAFALAVHRFFIAATALFVHGDPEALARWAAVRDELAAMNDTRVLPMADMFHAIAAAFTAPARDAFAVTGRHLADARAHDATWAAAWAQWARAVAELRHGDPASAVAMFRAALRAQWDIGERWGSVWCVESLAWCAVARGHHEEAALLLGAARNMQRTLGVAIHRLRPWAQAHTACVEQARAALGEAYDMTESYGAQMQLDTAIDLALGQPSTPRADAPPRPRTANRLLTDKQHAVAELIAQGKTDKQIASLLFLSPRTVQSHVSAALRKLGFTSRAEIAAWVAEQQSGPAPRS</sequence>
<dbReference type="CDD" id="cd06170">
    <property type="entry name" value="LuxR_C_like"/>
    <property type="match status" value="1"/>
</dbReference>
<dbReference type="PANTHER" id="PTHR47691">
    <property type="entry name" value="REGULATOR-RELATED"/>
    <property type="match status" value="1"/>
</dbReference>
<evidence type="ECO:0000313" key="3">
    <source>
        <dbReference type="EMBL" id="GAA4100076.1"/>
    </source>
</evidence>
<dbReference type="InterPro" id="IPR011990">
    <property type="entry name" value="TPR-like_helical_dom_sf"/>
</dbReference>
<name>A0ABP7X115_9ACTN</name>
<dbReference type="SUPFAM" id="SSF48452">
    <property type="entry name" value="TPR-like"/>
    <property type="match status" value="1"/>
</dbReference>
<dbReference type="InterPro" id="IPR027417">
    <property type="entry name" value="P-loop_NTPase"/>
</dbReference>
<dbReference type="SUPFAM" id="SSF52540">
    <property type="entry name" value="P-loop containing nucleoside triphosphate hydrolases"/>
    <property type="match status" value="1"/>
</dbReference>
<dbReference type="Pfam" id="PF13401">
    <property type="entry name" value="AAA_22"/>
    <property type="match status" value="1"/>
</dbReference>
<dbReference type="InterPro" id="IPR016032">
    <property type="entry name" value="Sig_transdc_resp-reg_C-effctor"/>
</dbReference>
<feature type="region of interest" description="Disordered" evidence="1">
    <location>
        <begin position="455"/>
        <end position="477"/>
    </location>
</feature>
<dbReference type="EMBL" id="BAAAZG010000059">
    <property type="protein sequence ID" value="GAA4100076.1"/>
    <property type="molecule type" value="Genomic_DNA"/>
</dbReference>
<evidence type="ECO:0000256" key="1">
    <source>
        <dbReference type="SAM" id="MobiDB-lite"/>
    </source>
</evidence>
<dbReference type="PROSITE" id="PS50043">
    <property type="entry name" value="HTH_LUXR_2"/>
    <property type="match status" value="1"/>
</dbReference>
<protein>
    <submittedName>
        <fullName evidence="3">LuxR family transcriptional regulator</fullName>
    </submittedName>
</protein>
<dbReference type="Gene3D" id="1.10.10.10">
    <property type="entry name" value="Winged helix-like DNA-binding domain superfamily/Winged helix DNA-binding domain"/>
    <property type="match status" value="1"/>
</dbReference>
<dbReference type="PRINTS" id="PR00364">
    <property type="entry name" value="DISEASERSIST"/>
</dbReference>
<dbReference type="SUPFAM" id="SSF46894">
    <property type="entry name" value="C-terminal effector domain of the bipartite response regulators"/>
    <property type="match status" value="1"/>
</dbReference>
<dbReference type="PRINTS" id="PR00038">
    <property type="entry name" value="HTHLUXR"/>
</dbReference>
<dbReference type="PANTHER" id="PTHR47691:SF3">
    <property type="entry name" value="HTH-TYPE TRANSCRIPTIONAL REGULATOR RV0890C-RELATED"/>
    <property type="match status" value="1"/>
</dbReference>
<dbReference type="Proteomes" id="UP001500683">
    <property type="component" value="Unassembled WGS sequence"/>
</dbReference>
<dbReference type="Pfam" id="PF00196">
    <property type="entry name" value="GerE"/>
    <property type="match status" value="1"/>
</dbReference>
<accession>A0ABP7X115</accession>
<evidence type="ECO:0000313" key="4">
    <source>
        <dbReference type="Proteomes" id="UP001500683"/>
    </source>
</evidence>
<feature type="region of interest" description="Disordered" evidence="1">
    <location>
        <begin position="85"/>
        <end position="104"/>
    </location>
</feature>
<keyword evidence="4" id="KW-1185">Reference proteome</keyword>
<dbReference type="Gene3D" id="3.40.50.300">
    <property type="entry name" value="P-loop containing nucleotide triphosphate hydrolases"/>
    <property type="match status" value="1"/>
</dbReference>